<dbReference type="InterPro" id="IPR000571">
    <property type="entry name" value="Znf_CCCH"/>
</dbReference>
<gene>
    <name evidence="4" type="ORF">SCLTRI_LOCUS4670</name>
</gene>
<dbReference type="Proteomes" id="UP000624404">
    <property type="component" value="Unassembled WGS sequence"/>
</dbReference>
<dbReference type="GO" id="GO:0008270">
    <property type="term" value="F:zinc ion binding"/>
    <property type="evidence" value="ECO:0007669"/>
    <property type="project" value="UniProtKB-KW"/>
</dbReference>
<evidence type="ECO:0000259" key="3">
    <source>
        <dbReference type="PROSITE" id="PS50103"/>
    </source>
</evidence>
<proteinExistence type="predicted"/>
<reference evidence="4" key="1">
    <citation type="submission" date="2020-10" db="EMBL/GenBank/DDBJ databases">
        <authorList>
            <person name="Kusch S."/>
        </authorList>
    </citation>
    <scope>NUCLEOTIDE SEQUENCE</scope>
    <source>
        <strain evidence="4">SwB9</strain>
    </source>
</reference>
<protein>
    <submittedName>
        <fullName evidence="4">A3176482-e4b0-49f0-a57a-cdd942b1feea</fullName>
    </submittedName>
</protein>
<name>A0A8H2VVJ4_9HELO</name>
<evidence type="ECO:0000313" key="4">
    <source>
        <dbReference type="EMBL" id="CAD6444878.1"/>
    </source>
</evidence>
<feature type="compositionally biased region" description="Low complexity" evidence="2">
    <location>
        <begin position="315"/>
        <end position="330"/>
    </location>
</feature>
<keyword evidence="1" id="KW-0862">Zinc</keyword>
<feature type="compositionally biased region" description="Polar residues" evidence="2">
    <location>
        <begin position="238"/>
        <end position="251"/>
    </location>
</feature>
<keyword evidence="1" id="KW-0479">Metal-binding</keyword>
<evidence type="ECO:0000256" key="1">
    <source>
        <dbReference type="PROSITE-ProRule" id="PRU00723"/>
    </source>
</evidence>
<feature type="compositionally biased region" description="Low complexity" evidence="2">
    <location>
        <begin position="271"/>
        <end position="283"/>
    </location>
</feature>
<feature type="domain" description="C3H1-type" evidence="3">
    <location>
        <begin position="25"/>
        <end position="53"/>
    </location>
</feature>
<feature type="domain" description="C3H1-type" evidence="3">
    <location>
        <begin position="60"/>
        <end position="88"/>
    </location>
</feature>
<dbReference type="AlphaFoldDB" id="A0A8H2VVJ4"/>
<evidence type="ECO:0000256" key="2">
    <source>
        <dbReference type="SAM" id="MobiDB-lite"/>
    </source>
</evidence>
<sequence>MAICVYYLVGRCIAGTKCHNKHIGPAFPTPCRNFVLHNTCTWGARCRYAHPTPVAPEDPSPSRPSCRDFLSGRGCKFGSKCLQYHPGAVEKADSSSIPAPSSTPSTTITLTASKATDIANITLTKDEFTSIVLASLTESNSTPDLPLLQSATTTPVDSEATDIANVKLFRDKYHSTISAPSTESSSIPDLPLPQSAMTTPAASKAVNIANIKLTQNSSASTLSTPSTKSDSTPDLSLPQSITTTPAGSRATDTTDVKSFDVKVVDTMLASSVDPSSDDAAPSPLAQTSLSLDRDQTDAIYVKNSNNEFDGTKPAPSTNPDSNPTSPPSQSLTSISTNLKNTDEIGDPFLTAVTFIGDSYELVRSTTRSPSPVDSEYDTSSSTVPEEASPTPKLVQSDSGIDLADSMNNNKQFNNFADQSTAPFITPPNDSSTDLGLASAVQSADLNLPPDQLPSFMDEVTHVHSPDDTVLSTVTEDISITPLIITPINPSVEPKPASAVECTSPDLPENNFFYKLIAASAAADKQHLEISPISTKDQTAINELSHLVIDCSAATVPSNLELEGPGIYERKICHSVVLCTWPQESNIPALSMVETLTTLASTFGEIVCAPFYRNAGFSHSLQFTFQHPHEAASASAQLNGQYIKVAGTYMSVQTSVTHQITVTYMIPQHIIDSLGRHGQGNLHALFEQNFCQLQWNNFHRYHLSGELVTEVTIMGMYEGQVAQCKAVLEDLIRGRVLTHEEGDNRPLWHNFFNTEKGTVWLKEKTEDNFYMKVRAVRMANLNVLMLYGSSEWTRNEFGGIVKKKIEELMEEEKKAAEISAVVAEELRLMRLRVQGKGKGLGMLCLEALS</sequence>
<dbReference type="OrthoDB" id="410307at2759"/>
<feature type="zinc finger region" description="C3H1-type" evidence="1">
    <location>
        <begin position="60"/>
        <end position="88"/>
    </location>
</feature>
<accession>A0A8H2VVJ4</accession>
<feature type="zinc finger region" description="C3H1-type" evidence="1">
    <location>
        <begin position="25"/>
        <end position="53"/>
    </location>
</feature>
<dbReference type="SMART" id="SM00356">
    <property type="entry name" value="ZnF_C3H1"/>
    <property type="match status" value="3"/>
</dbReference>
<feature type="region of interest" description="Disordered" evidence="2">
    <location>
        <begin position="362"/>
        <end position="395"/>
    </location>
</feature>
<dbReference type="Pfam" id="PF14608">
    <property type="entry name" value="zf-CCCH_2"/>
    <property type="match status" value="3"/>
</dbReference>
<dbReference type="EMBL" id="CAJHIA010000013">
    <property type="protein sequence ID" value="CAD6444878.1"/>
    <property type="molecule type" value="Genomic_DNA"/>
</dbReference>
<comment type="caution">
    <text evidence="4">The sequence shown here is derived from an EMBL/GenBank/DDBJ whole genome shotgun (WGS) entry which is preliminary data.</text>
</comment>
<feature type="region of interest" description="Disordered" evidence="2">
    <location>
        <begin position="271"/>
        <end position="342"/>
    </location>
</feature>
<evidence type="ECO:0000313" key="5">
    <source>
        <dbReference type="Proteomes" id="UP000624404"/>
    </source>
</evidence>
<feature type="compositionally biased region" description="Polar residues" evidence="2">
    <location>
        <begin position="363"/>
        <end position="383"/>
    </location>
</feature>
<keyword evidence="5" id="KW-1185">Reference proteome</keyword>
<organism evidence="4 5">
    <name type="scientific">Sclerotinia trifoliorum</name>
    <dbReference type="NCBI Taxonomy" id="28548"/>
    <lineage>
        <taxon>Eukaryota</taxon>
        <taxon>Fungi</taxon>
        <taxon>Dikarya</taxon>
        <taxon>Ascomycota</taxon>
        <taxon>Pezizomycotina</taxon>
        <taxon>Leotiomycetes</taxon>
        <taxon>Helotiales</taxon>
        <taxon>Sclerotiniaceae</taxon>
        <taxon>Sclerotinia</taxon>
    </lineage>
</organism>
<keyword evidence="1" id="KW-0863">Zinc-finger</keyword>
<feature type="compositionally biased region" description="Low complexity" evidence="2">
    <location>
        <begin position="220"/>
        <end position="237"/>
    </location>
</feature>
<feature type="region of interest" description="Disordered" evidence="2">
    <location>
        <begin position="217"/>
        <end position="252"/>
    </location>
</feature>
<dbReference type="PROSITE" id="PS50103">
    <property type="entry name" value="ZF_C3H1"/>
    <property type="match status" value="2"/>
</dbReference>
<dbReference type="Gene3D" id="4.10.1000.10">
    <property type="entry name" value="Zinc finger, CCCH-type"/>
    <property type="match status" value="1"/>
</dbReference>